<evidence type="ECO:0000313" key="1">
    <source>
        <dbReference type="EMBL" id="GAA0176457.1"/>
    </source>
</evidence>
<evidence type="ECO:0000313" key="2">
    <source>
        <dbReference type="Proteomes" id="UP001454036"/>
    </source>
</evidence>
<accession>A0AAV3RQ53</accession>
<gene>
    <name evidence="1" type="ORF">LIER_44018</name>
</gene>
<organism evidence="1 2">
    <name type="scientific">Lithospermum erythrorhizon</name>
    <name type="common">Purple gromwell</name>
    <name type="synonym">Lithospermum officinale var. erythrorhizon</name>
    <dbReference type="NCBI Taxonomy" id="34254"/>
    <lineage>
        <taxon>Eukaryota</taxon>
        <taxon>Viridiplantae</taxon>
        <taxon>Streptophyta</taxon>
        <taxon>Embryophyta</taxon>
        <taxon>Tracheophyta</taxon>
        <taxon>Spermatophyta</taxon>
        <taxon>Magnoliopsida</taxon>
        <taxon>eudicotyledons</taxon>
        <taxon>Gunneridae</taxon>
        <taxon>Pentapetalae</taxon>
        <taxon>asterids</taxon>
        <taxon>lamiids</taxon>
        <taxon>Boraginales</taxon>
        <taxon>Boraginaceae</taxon>
        <taxon>Boraginoideae</taxon>
        <taxon>Lithospermeae</taxon>
        <taxon>Lithospermum</taxon>
    </lineage>
</organism>
<comment type="caution">
    <text evidence="1">The sequence shown here is derived from an EMBL/GenBank/DDBJ whole genome shotgun (WGS) entry which is preliminary data.</text>
</comment>
<dbReference type="EMBL" id="BAABME010043954">
    <property type="protein sequence ID" value="GAA0176457.1"/>
    <property type="molecule type" value="Genomic_DNA"/>
</dbReference>
<keyword evidence="2" id="KW-1185">Reference proteome</keyword>
<reference evidence="1 2" key="1">
    <citation type="submission" date="2024-01" db="EMBL/GenBank/DDBJ databases">
        <title>The complete chloroplast genome sequence of Lithospermum erythrorhizon: insights into the phylogenetic relationship among Boraginaceae species and the maternal lineages of purple gromwells.</title>
        <authorList>
            <person name="Okada T."/>
            <person name="Watanabe K."/>
        </authorList>
    </citation>
    <scope>NUCLEOTIDE SEQUENCE [LARGE SCALE GENOMIC DNA]</scope>
</reference>
<name>A0AAV3RQ53_LITER</name>
<sequence length="91" mass="10134">MPPASAVKRLLEPNSAQLERDALRKERESLRTGREEALQSNDRLLFQLTKSQLEAQIMEVNLEGIRTVEGLGELVHGSDAGHELLPRFGEG</sequence>
<dbReference type="AlphaFoldDB" id="A0AAV3RQ53"/>
<proteinExistence type="predicted"/>
<dbReference type="Proteomes" id="UP001454036">
    <property type="component" value="Unassembled WGS sequence"/>
</dbReference>
<protein>
    <submittedName>
        <fullName evidence="1">Uncharacterized protein</fullName>
    </submittedName>
</protein>